<organism evidence="1">
    <name type="scientific">bioreactor metagenome</name>
    <dbReference type="NCBI Taxonomy" id="1076179"/>
    <lineage>
        <taxon>unclassified sequences</taxon>
        <taxon>metagenomes</taxon>
        <taxon>ecological metagenomes</taxon>
    </lineage>
</organism>
<dbReference type="AlphaFoldDB" id="A0A645C3L3"/>
<proteinExistence type="predicted"/>
<evidence type="ECO:0000313" key="1">
    <source>
        <dbReference type="EMBL" id="MPM71797.1"/>
    </source>
</evidence>
<accession>A0A645C3L3</accession>
<protein>
    <submittedName>
        <fullName evidence="1">Uncharacterized protein</fullName>
    </submittedName>
</protein>
<dbReference type="EMBL" id="VSSQ01024336">
    <property type="protein sequence ID" value="MPM71797.1"/>
    <property type="molecule type" value="Genomic_DNA"/>
</dbReference>
<sequence length="67" mass="7790">MVVVQLNVVLQKILEQKLLLKLIKKVIQLRNISLELIKNVAVLVVNVEISTKYHRLVYLVKLTQLLE</sequence>
<name>A0A645C3L3_9ZZZZ</name>
<comment type="caution">
    <text evidence="1">The sequence shown here is derived from an EMBL/GenBank/DDBJ whole genome shotgun (WGS) entry which is preliminary data.</text>
</comment>
<gene>
    <name evidence="1" type="ORF">SDC9_118768</name>
</gene>
<reference evidence="1" key="1">
    <citation type="submission" date="2019-08" db="EMBL/GenBank/DDBJ databases">
        <authorList>
            <person name="Kucharzyk K."/>
            <person name="Murdoch R.W."/>
            <person name="Higgins S."/>
            <person name="Loffler F."/>
        </authorList>
    </citation>
    <scope>NUCLEOTIDE SEQUENCE</scope>
</reference>